<dbReference type="Pfam" id="PF24523">
    <property type="entry name" value="DUF7595"/>
    <property type="match status" value="1"/>
</dbReference>
<dbReference type="SUPFAM" id="SSF81383">
    <property type="entry name" value="F-box domain"/>
    <property type="match status" value="1"/>
</dbReference>
<sequence>MGGHGAAATPPPGSVPGCSHGAPPPPPPPRPAVPAVPAPPGAVDDGDAPLPIDLLLEIAARSDVVTVVRCAALSKPIRRSILDHGFRRLLAQRAAPDGGFVPSLLRGVSYKIEVGDPYRPPARILQPLPSDDPAVIRFDESLTFEPVAARDGLVVLRRLRPRPIFGQCVEDGPPGSDLRVCNSITGHSSILPSVSIRDYRKHALLAVDDLGRSFELLVSDERLRTQIYSSRTGRWGPVRAAQIQRPSRPFHDSQPLVIGRTVHWLCQPDPLPPGRSTTEPYIVALNVDTAQATIMDLPRGCTSRMTASMSHRGLILAAWPDGRLIVVVSETQVISMWTLSAATEEKPNFPSRWSRRVLIDKQDWGVHNSVQFEGFGQRSGTVLLNVGRLGLVRLNLATKEALVVYQWMETAYVTQVCMHEINLASLLQAMKPLTE</sequence>
<protein>
    <recommendedName>
        <fullName evidence="2">DUF7595 domain-containing protein</fullName>
    </recommendedName>
</protein>
<dbReference type="GeneID" id="100838516"/>
<reference evidence="3" key="2">
    <citation type="submission" date="2017-06" db="EMBL/GenBank/DDBJ databases">
        <title>WGS assembly of Brachypodium distachyon.</title>
        <authorList>
            <consortium name="The International Brachypodium Initiative"/>
            <person name="Lucas S."/>
            <person name="Harmon-Smith M."/>
            <person name="Lail K."/>
            <person name="Tice H."/>
            <person name="Grimwood J."/>
            <person name="Bruce D."/>
            <person name="Barry K."/>
            <person name="Shu S."/>
            <person name="Lindquist E."/>
            <person name="Wang M."/>
            <person name="Pitluck S."/>
            <person name="Vogel J.P."/>
            <person name="Garvin D.F."/>
            <person name="Mockler T.C."/>
            <person name="Schmutz J."/>
            <person name="Rokhsar D."/>
            <person name="Bevan M.W."/>
        </authorList>
    </citation>
    <scope>NUCLEOTIDE SEQUENCE</scope>
    <source>
        <strain evidence="3">Bd21</strain>
    </source>
</reference>
<dbReference type="OMA" id="PIYKSYD"/>
<evidence type="ECO:0000313" key="5">
    <source>
        <dbReference type="Proteomes" id="UP000008810"/>
    </source>
</evidence>
<dbReference type="RefSeq" id="XP_003558597.1">
    <property type="nucleotide sequence ID" value="XM_003558549.3"/>
</dbReference>
<keyword evidence="5" id="KW-1185">Reference proteome</keyword>
<feature type="compositionally biased region" description="Pro residues" evidence="1">
    <location>
        <begin position="22"/>
        <end position="40"/>
    </location>
</feature>
<dbReference type="eggNOG" id="ENOG502R3DV">
    <property type="taxonomic scope" value="Eukaryota"/>
</dbReference>
<organism evidence="4">
    <name type="scientific">Brachypodium distachyon</name>
    <name type="common">Purple false brome</name>
    <name type="synonym">Trachynia distachya</name>
    <dbReference type="NCBI Taxonomy" id="15368"/>
    <lineage>
        <taxon>Eukaryota</taxon>
        <taxon>Viridiplantae</taxon>
        <taxon>Streptophyta</taxon>
        <taxon>Embryophyta</taxon>
        <taxon>Tracheophyta</taxon>
        <taxon>Spermatophyta</taxon>
        <taxon>Magnoliopsida</taxon>
        <taxon>Liliopsida</taxon>
        <taxon>Poales</taxon>
        <taxon>Poaceae</taxon>
        <taxon>BOP clade</taxon>
        <taxon>Pooideae</taxon>
        <taxon>Stipodae</taxon>
        <taxon>Brachypodieae</taxon>
        <taxon>Brachypodium</taxon>
    </lineage>
</organism>
<dbReference type="OrthoDB" id="692426at2759"/>
<dbReference type="HOGENOM" id="CLU_018793_3_2_1"/>
<reference evidence="4" key="3">
    <citation type="submission" date="2018-08" db="UniProtKB">
        <authorList>
            <consortium name="EnsemblPlants"/>
        </authorList>
    </citation>
    <scope>IDENTIFICATION</scope>
    <source>
        <strain evidence="4">cv. Bd21</strain>
    </source>
</reference>
<name>I1GMS0_BRADI</name>
<dbReference type="KEGG" id="bdi:100838516"/>
<proteinExistence type="predicted"/>
<evidence type="ECO:0000313" key="3">
    <source>
        <dbReference type="EMBL" id="KQK12957.1"/>
    </source>
</evidence>
<gene>
    <name evidence="4" type="primary">LOC100838516</name>
    <name evidence="3" type="ORF">BRADI_1g07027v3</name>
</gene>
<accession>I1GMS0</accession>
<evidence type="ECO:0000259" key="2">
    <source>
        <dbReference type="Pfam" id="PF24523"/>
    </source>
</evidence>
<dbReference type="InterPro" id="IPR056016">
    <property type="entry name" value="DUF7595"/>
</dbReference>
<evidence type="ECO:0000256" key="1">
    <source>
        <dbReference type="SAM" id="MobiDB-lite"/>
    </source>
</evidence>
<feature type="domain" description="DUF7595" evidence="2">
    <location>
        <begin position="107"/>
        <end position="433"/>
    </location>
</feature>
<feature type="region of interest" description="Disordered" evidence="1">
    <location>
        <begin position="1"/>
        <end position="44"/>
    </location>
</feature>
<dbReference type="EnsemblPlants" id="KQK12957">
    <property type="protein sequence ID" value="KQK12957"/>
    <property type="gene ID" value="BRADI_1g07027v3"/>
</dbReference>
<dbReference type="PANTHER" id="PTHR35828:SF28">
    <property type="entry name" value="F-BOX DOMAIN CONTAINING PROTEIN"/>
    <property type="match status" value="1"/>
</dbReference>
<dbReference type="EMBL" id="CM000880">
    <property type="protein sequence ID" value="KQK12957.1"/>
    <property type="molecule type" value="Genomic_DNA"/>
</dbReference>
<dbReference type="Proteomes" id="UP000008810">
    <property type="component" value="Chromosome 1"/>
</dbReference>
<reference evidence="3 4" key="1">
    <citation type="journal article" date="2010" name="Nature">
        <title>Genome sequencing and analysis of the model grass Brachypodium distachyon.</title>
        <authorList>
            <consortium name="International Brachypodium Initiative"/>
        </authorList>
    </citation>
    <scope>NUCLEOTIDE SEQUENCE [LARGE SCALE GENOMIC DNA]</scope>
    <source>
        <strain evidence="3">Bd21</strain>
        <strain evidence="4">cv. Bd21</strain>
    </source>
</reference>
<dbReference type="STRING" id="15368.I1GMS0"/>
<dbReference type="InterPro" id="IPR036047">
    <property type="entry name" value="F-box-like_dom_sf"/>
</dbReference>
<dbReference type="AlphaFoldDB" id="I1GMS0"/>
<evidence type="ECO:0000313" key="4">
    <source>
        <dbReference type="EnsemblPlants" id="KQK12957"/>
    </source>
</evidence>
<dbReference type="PANTHER" id="PTHR35828">
    <property type="entry name" value="OS08G0203800 PROTEIN-RELATED"/>
    <property type="match status" value="1"/>
</dbReference>
<dbReference type="Gramene" id="KQK12957">
    <property type="protein sequence ID" value="KQK12957"/>
    <property type="gene ID" value="BRADI_1g07027v3"/>
</dbReference>